<name>L0DZJ4_THIND</name>
<reference evidence="1" key="1">
    <citation type="submission" date="2015-12" db="EMBL/GenBank/DDBJ databases">
        <authorList>
            <person name="Tikhonova T.V."/>
            <person name="Pavlov A.R."/>
            <person name="Beletsky A.V."/>
            <person name="Mardanov A.V."/>
            <person name="Sorokin D.Y."/>
            <person name="Ravin N.V."/>
            <person name="Popov V.O."/>
        </authorList>
    </citation>
    <scope>NUCLEOTIDE SEQUENCE</scope>
    <source>
        <strain evidence="1">DSM 14787</strain>
    </source>
</reference>
<gene>
    <name evidence="1" type="ordered locus">TVNIR_3383</name>
</gene>
<dbReference type="PATRIC" id="fig|1255043.3.peg.3413"/>
<dbReference type="EMBL" id="CP003989">
    <property type="protein sequence ID" value="AGA35019.1"/>
    <property type="molecule type" value="Genomic_DNA"/>
</dbReference>
<keyword evidence="2" id="KW-1185">Reference proteome</keyword>
<dbReference type="HOGENOM" id="CLU_3174297_0_0_6"/>
<protein>
    <submittedName>
        <fullName evidence="1">Uncharacterized protein</fullName>
    </submittedName>
</protein>
<dbReference type="Proteomes" id="UP000010809">
    <property type="component" value="Chromosome"/>
</dbReference>
<sequence length="47" mass="5381">MCPAPIVAGGVLYFTGFSRIIRASLFNIRSSKHADLRIRVQCLWRPY</sequence>
<evidence type="ECO:0000313" key="1">
    <source>
        <dbReference type="EMBL" id="AGA35019.1"/>
    </source>
</evidence>
<accession>L0DZJ4</accession>
<dbReference type="KEGG" id="tni:TVNIR_3383"/>
<organism evidence="1 2">
    <name type="scientific">Thioalkalivibrio nitratireducens (strain DSM 14787 / UNIQEM 213 / ALEN2)</name>
    <dbReference type="NCBI Taxonomy" id="1255043"/>
    <lineage>
        <taxon>Bacteria</taxon>
        <taxon>Pseudomonadati</taxon>
        <taxon>Pseudomonadota</taxon>
        <taxon>Gammaproteobacteria</taxon>
        <taxon>Chromatiales</taxon>
        <taxon>Ectothiorhodospiraceae</taxon>
        <taxon>Thioalkalivibrio</taxon>
    </lineage>
</organism>
<evidence type="ECO:0000313" key="2">
    <source>
        <dbReference type="Proteomes" id="UP000010809"/>
    </source>
</evidence>
<proteinExistence type="predicted"/>
<dbReference type="AlphaFoldDB" id="L0DZJ4"/>